<comment type="caution">
    <text evidence="2">The sequence shown here is derived from an EMBL/GenBank/DDBJ whole genome shotgun (WGS) entry which is preliminary data.</text>
</comment>
<keyword evidence="1" id="KW-1133">Transmembrane helix</keyword>
<organism evidence="2 3">
    <name type="scientific">Littorina saxatilis</name>
    <dbReference type="NCBI Taxonomy" id="31220"/>
    <lineage>
        <taxon>Eukaryota</taxon>
        <taxon>Metazoa</taxon>
        <taxon>Spiralia</taxon>
        <taxon>Lophotrochozoa</taxon>
        <taxon>Mollusca</taxon>
        <taxon>Gastropoda</taxon>
        <taxon>Caenogastropoda</taxon>
        <taxon>Littorinimorpha</taxon>
        <taxon>Littorinoidea</taxon>
        <taxon>Littorinidae</taxon>
        <taxon>Littorina</taxon>
    </lineage>
</organism>
<name>A0AAN9ANR9_9CAEN</name>
<feature type="transmembrane region" description="Helical" evidence="1">
    <location>
        <begin position="12"/>
        <end position="35"/>
    </location>
</feature>
<accession>A0AAN9ANR9</accession>
<evidence type="ECO:0000256" key="1">
    <source>
        <dbReference type="SAM" id="Phobius"/>
    </source>
</evidence>
<keyword evidence="3" id="KW-1185">Reference proteome</keyword>
<dbReference type="AlphaFoldDB" id="A0AAN9ANR9"/>
<protein>
    <submittedName>
        <fullName evidence="2">Uncharacterized protein</fullName>
    </submittedName>
</protein>
<evidence type="ECO:0000313" key="2">
    <source>
        <dbReference type="EMBL" id="KAK7090190.1"/>
    </source>
</evidence>
<dbReference type="EMBL" id="JBAMIC010000024">
    <property type="protein sequence ID" value="KAK7090190.1"/>
    <property type="molecule type" value="Genomic_DNA"/>
</dbReference>
<keyword evidence="1" id="KW-0472">Membrane</keyword>
<evidence type="ECO:0000313" key="3">
    <source>
        <dbReference type="Proteomes" id="UP001374579"/>
    </source>
</evidence>
<sequence>MGGKTQLYKRSSLVFFFLGVVALGLQLAALLLPFWHEDDWRASAILSQNGRHLAPFRVFQGPWSDYTCWEGFEENNGSSASQLSYRECSIRLRGLKLGSMEVSMPKFLALRVLETTSLGLGFISVLSIICLYVTSRDNNCKRLTSQIIFSFSSLAAGLCAVMGVMILAGTVASGKLAWALSFPVVAGFLWLANGAFFFVICRYNPSHDTPQSPVGGSFRCIR</sequence>
<dbReference type="Proteomes" id="UP001374579">
    <property type="component" value="Unassembled WGS sequence"/>
</dbReference>
<feature type="transmembrane region" description="Helical" evidence="1">
    <location>
        <begin position="147"/>
        <end position="172"/>
    </location>
</feature>
<feature type="transmembrane region" description="Helical" evidence="1">
    <location>
        <begin position="178"/>
        <end position="201"/>
    </location>
</feature>
<gene>
    <name evidence="2" type="ORF">V1264_010023</name>
</gene>
<dbReference type="Gene3D" id="1.20.140.150">
    <property type="match status" value="1"/>
</dbReference>
<proteinExistence type="predicted"/>
<keyword evidence="1" id="KW-0812">Transmembrane</keyword>
<reference evidence="2 3" key="1">
    <citation type="submission" date="2024-02" db="EMBL/GenBank/DDBJ databases">
        <title>Chromosome-scale genome assembly of the rough periwinkle Littorina saxatilis.</title>
        <authorList>
            <person name="De Jode A."/>
            <person name="Faria R."/>
            <person name="Formenti G."/>
            <person name="Sims Y."/>
            <person name="Smith T.P."/>
            <person name="Tracey A."/>
            <person name="Wood J.M.D."/>
            <person name="Zagrodzka Z.B."/>
            <person name="Johannesson K."/>
            <person name="Butlin R.K."/>
            <person name="Leder E.H."/>
        </authorList>
    </citation>
    <scope>NUCLEOTIDE SEQUENCE [LARGE SCALE GENOMIC DNA]</scope>
    <source>
        <strain evidence="2">Snail1</strain>
        <tissue evidence="2">Muscle</tissue>
    </source>
</reference>
<feature type="transmembrane region" description="Helical" evidence="1">
    <location>
        <begin position="117"/>
        <end position="135"/>
    </location>
</feature>